<feature type="region of interest" description="Disordered" evidence="1">
    <location>
        <begin position="31"/>
        <end position="53"/>
    </location>
</feature>
<sequence>MACMPPKAALARTTRRTFICIARFSHSPFQPFFPSSSGSPKTPPNPTPKTQPPRLIISLTPCLSACGLPVSQGEQDGGYCQIALLLLDRFRWPSRR</sequence>
<gene>
    <name evidence="2" type="ORF">EJ06DRAFT_247087</name>
</gene>
<proteinExistence type="predicted"/>
<name>A0A6G1HK02_9PEZI</name>
<feature type="compositionally biased region" description="Low complexity" evidence="1">
    <location>
        <begin position="31"/>
        <end position="40"/>
    </location>
</feature>
<evidence type="ECO:0000313" key="2">
    <source>
        <dbReference type="EMBL" id="KAF2396186.1"/>
    </source>
</evidence>
<organism evidence="2 3">
    <name type="scientific">Trichodelitschia bisporula</name>
    <dbReference type="NCBI Taxonomy" id="703511"/>
    <lineage>
        <taxon>Eukaryota</taxon>
        <taxon>Fungi</taxon>
        <taxon>Dikarya</taxon>
        <taxon>Ascomycota</taxon>
        <taxon>Pezizomycotina</taxon>
        <taxon>Dothideomycetes</taxon>
        <taxon>Dothideomycetes incertae sedis</taxon>
        <taxon>Phaeotrichales</taxon>
        <taxon>Phaeotrichaceae</taxon>
        <taxon>Trichodelitschia</taxon>
    </lineage>
</organism>
<evidence type="ECO:0000256" key="1">
    <source>
        <dbReference type="SAM" id="MobiDB-lite"/>
    </source>
</evidence>
<keyword evidence="3" id="KW-1185">Reference proteome</keyword>
<protein>
    <submittedName>
        <fullName evidence="2">Uncharacterized protein</fullName>
    </submittedName>
</protein>
<dbReference type="AlphaFoldDB" id="A0A6G1HK02"/>
<accession>A0A6G1HK02</accession>
<dbReference type="EMBL" id="ML996708">
    <property type="protein sequence ID" value="KAF2396186.1"/>
    <property type="molecule type" value="Genomic_DNA"/>
</dbReference>
<evidence type="ECO:0000313" key="3">
    <source>
        <dbReference type="Proteomes" id="UP000799640"/>
    </source>
</evidence>
<feature type="compositionally biased region" description="Pro residues" evidence="1">
    <location>
        <begin position="41"/>
        <end position="51"/>
    </location>
</feature>
<dbReference type="Proteomes" id="UP000799640">
    <property type="component" value="Unassembled WGS sequence"/>
</dbReference>
<reference evidence="2" key="1">
    <citation type="journal article" date="2020" name="Stud. Mycol.">
        <title>101 Dothideomycetes genomes: a test case for predicting lifestyles and emergence of pathogens.</title>
        <authorList>
            <person name="Haridas S."/>
            <person name="Albert R."/>
            <person name="Binder M."/>
            <person name="Bloem J."/>
            <person name="Labutti K."/>
            <person name="Salamov A."/>
            <person name="Andreopoulos B."/>
            <person name="Baker S."/>
            <person name="Barry K."/>
            <person name="Bills G."/>
            <person name="Bluhm B."/>
            <person name="Cannon C."/>
            <person name="Castanera R."/>
            <person name="Culley D."/>
            <person name="Daum C."/>
            <person name="Ezra D."/>
            <person name="Gonzalez J."/>
            <person name="Henrissat B."/>
            <person name="Kuo A."/>
            <person name="Liang C."/>
            <person name="Lipzen A."/>
            <person name="Lutzoni F."/>
            <person name="Magnuson J."/>
            <person name="Mondo S."/>
            <person name="Nolan M."/>
            <person name="Ohm R."/>
            <person name="Pangilinan J."/>
            <person name="Park H.-J."/>
            <person name="Ramirez L."/>
            <person name="Alfaro M."/>
            <person name="Sun H."/>
            <person name="Tritt A."/>
            <person name="Yoshinaga Y."/>
            <person name="Zwiers L.-H."/>
            <person name="Turgeon B."/>
            <person name="Goodwin S."/>
            <person name="Spatafora J."/>
            <person name="Crous P."/>
            <person name="Grigoriev I."/>
        </authorList>
    </citation>
    <scope>NUCLEOTIDE SEQUENCE</scope>
    <source>
        <strain evidence="2">CBS 262.69</strain>
    </source>
</reference>